<protein>
    <submittedName>
        <fullName evidence="2">Uncharacterized protein</fullName>
    </submittedName>
</protein>
<evidence type="ECO:0000256" key="1">
    <source>
        <dbReference type="SAM" id="MobiDB-lite"/>
    </source>
</evidence>
<feature type="compositionally biased region" description="Pro residues" evidence="1">
    <location>
        <begin position="110"/>
        <end position="120"/>
    </location>
</feature>
<dbReference type="Proteomes" id="UP001458880">
    <property type="component" value="Unassembled WGS sequence"/>
</dbReference>
<accession>A0AAW1M2A3</accession>
<proteinExistence type="predicted"/>
<sequence>MVSRYVTNGPVKQEGLCIMPPPPTHYRMMPPQRADAAFHVSQPQQPYVAPPPNQTGNQGPALRGMAPTGPPNQASTPPNNELKVSQMSQSVNLAFVPQQVRGATQGFFGRPPPQTQPPRMPNHRLQLNDL</sequence>
<evidence type="ECO:0000313" key="3">
    <source>
        <dbReference type="Proteomes" id="UP001458880"/>
    </source>
</evidence>
<keyword evidence="3" id="KW-1185">Reference proteome</keyword>
<comment type="caution">
    <text evidence="2">The sequence shown here is derived from an EMBL/GenBank/DDBJ whole genome shotgun (WGS) entry which is preliminary data.</text>
</comment>
<name>A0AAW1M2A3_POPJA</name>
<feature type="compositionally biased region" description="Polar residues" evidence="1">
    <location>
        <begin position="71"/>
        <end position="90"/>
    </location>
</feature>
<dbReference type="EMBL" id="JASPKY010000071">
    <property type="protein sequence ID" value="KAK9739790.1"/>
    <property type="molecule type" value="Genomic_DNA"/>
</dbReference>
<dbReference type="AlphaFoldDB" id="A0AAW1M2A3"/>
<feature type="region of interest" description="Disordered" evidence="1">
    <location>
        <begin position="40"/>
        <end position="90"/>
    </location>
</feature>
<gene>
    <name evidence="2" type="ORF">QE152_g8731</name>
</gene>
<evidence type="ECO:0000313" key="2">
    <source>
        <dbReference type="EMBL" id="KAK9739790.1"/>
    </source>
</evidence>
<organism evidence="2 3">
    <name type="scientific">Popillia japonica</name>
    <name type="common">Japanese beetle</name>
    <dbReference type="NCBI Taxonomy" id="7064"/>
    <lineage>
        <taxon>Eukaryota</taxon>
        <taxon>Metazoa</taxon>
        <taxon>Ecdysozoa</taxon>
        <taxon>Arthropoda</taxon>
        <taxon>Hexapoda</taxon>
        <taxon>Insecta</taxon>
        <taxon>Pterygota</taxon>
        <taxon>Neoptera</taxon>
        <taxon>Endopterygota</taxon>
        <taxon>Coleoptera</taxon>
        <taxon>Polyphaga</taxon>
        <taxon>Scarabaeiformia</taxon>
        <taxon>Scarabaeidae</taxon>
        <taxon>Rutelinae</taxon>
        <taxon>Popillia</taxon>
    </lineage>
</organism>
<reference evidence="2 3" key="1">
    <citation type="journal article" date="2024" name="BMC Genomics">
        <title>De novo assembly and annotation of Popillia japonica's genome with initial clues to its potential as an invasive pest.</title>
        <authorList>
            <person name="Cucini C."/>
            <person name="Boschi S."/>
            <person name="Funari R."/>
            <person name="Cardaioli E."/>
            <person name="Iannotti N."/>
            <person name="Marturano G."/>
            <person name="Paoli F."/>
            <person name="Bruttini M."/>
            <person name="Carapelli A."/>
            <person name="Frati F."/>
            <person name="Nardi F."/>
        </authorList>
    </citation>
    <scope>NUCLEOTIDE SEQUENCE [LARGE SCALE GENOMIC DNA]</scope>
    <source>
        <strain evidence="2">DMR45628</strain>
    </source>
</reference>
<feature type="region of interest" description="Disordered" evidence="1">
    <location>
        <begin position="102"/>
        <end position="130"/>
    </location>
</feature>